<evidence type="ECO:0000256" key="2">
    <source>
        <dbReference type="ARBA" id="ARBA00023043"/>
    </source>
</evidence>
<evidence type="ECO:0000313" key="6">
    <source>
        <dbReference type="Proteomes" id="UP001498771"/>
    </source>
</evidence>
<dbReference type="InterPro" id="IPR036770">
    <property type="entry name" value="Ankyrin_rpt-contain_sf"/>
</dbReference>
<keyword evidence="1" id="KW-0677">Repeat</keyword>
<comment type="caution">
    <text evidence="5">The sequence shown here is derived from an EMBL/GenBank/DDBJ whole genome shotgun (WGS) entry which is preliminary data.</text>
</comment>
<name>A0ABR1FBZ6_9ASCO</name>
<evidence type="ECO:0000313" key="5">
    <source>
        <dbReference type="EMBL" id="KAK7207374.1"/>
    </source>
</evidence>
<evidence type="ECO:0000256" key="1">
    <source>
        <dbReference type="ARBA" id="ARBA00022737"/>
    </source>
</evidence>
<gene>
    <name evidence="5" type="ORF">BZA70DRAFT_271130</name>
</gene>
<dbReference type="SUPFAM" id="SSF48403">
    <property type="entry name" value="Ankyrin repeat"/>
    <property type="match status" value="1"/>
</dbReference>
<dbReference type="PANTHER" id="PTHR24126:SF14">
    <property type="entry name" value="ANK_REP_REGION DOMAIN-CONTAINING PROTEIN"/>
    <property type="match status" value="1"/>
</dbReference>
<dbReference type="PROSITE" id="PS50088">
    <property type="entry name" value="ANK_REPEAT"/>
    <property type="match status" value="2"/>
</dbReference>
<dbReference type="EMBL" id="JBBJBU010000001">
    <property type="protein sequence ID" value="KAK7207374.1"/>
    <property type="molecule type" value="Genomic_DNA"/>
</dbReference>
<reference evidence="5 6" key="1">
    <citation type="submission" date="2024-03" db="EMBL/GenBank/DDBJ databases">
        <title>Genome-scale model development and genomic sequencing of the oleaginous clade Lipomyces.</title>
        <authorList>
            <consortium name="Lawrence Berkeley National Laboratory"/>
            <person name="Czajka J.J."/>
            <person name="Han Y."/>
            <person name="Kim J."/>
            <person name="Mondo S.J."/>
            <person name="Hofstad B.A."/>
            <person name="Robles A."/>
            <person name="Haridas S."/>
            <person name="Riley R."/>
            <person name="LaButti K."/>
            <person name="Pangilinan J."/>
            <person name="Andreopoulos W."/>
            <person name="Lipzen A."/>
            <person name="Yan J."/>
            <person name="Wang M."/>
            <person name="Ng V."/>
            <person name="Grigoriev I.V."/>
            <person name="Spatafora J.W."/>
            <person name="Magnuson J.K."/>
            <person name="Baker S.E."/>
            <person name="Pomraning K.R."/>
        </authorList>
    </citation>
    <scope>NUCLEOTIDE SEQUENCE [LARGE SCALE GENOMIC DNA]</scope>
    <source>
        <strain evidence="5 6">Phaff 52-87</strain>
    </source>
</reference>
<dbReference type="RefSeq" id="XP_064770407.1">
    <property type="nucleotide sequence ID" value="XM_064911430.1"/>
</dbReference>
<keyword evidence="2 3" id="KW-0040">ANK repeat</keyword>
<dbReference type="PANTHER" id="PTHR24126">
    <property type="entry name" value="ANKYRIN REPEAT, PH AND SEC7 DOMAIN CONTAINING PROTEIN SECG-RELATED"/>
    <property type="match status" value="1"/>
</dbReference>
<organism evidence="5 6">
    <name type="scientific">Myxozyma melibiosi</name>
    <dbReference type="NCBI Taxonomy" id="54550"/>
    <lineage>
        <taxon>Eukaryota</taxon>
        <taxon>Fungi</taxon>
        <taxon>Dikarya</taxon>
        <taxon>Ascomycota</taxon>
        <taxon>Saccharomycotina</taxon>
        <taxon>Lipomycetes</taxon>
        <taxon>Lipomycetales</taxon>
        <taxon>Lipomycetaceae</taxon>
        <taxon>Myxozyma</taxon>
    </lineage>
</organism>
<dbReference type="PROSITE" id="PS50297">
    <property type="entry name" value="ANK_REP_REGION"/>
    <property type="match status" value="1"/>
</dbReference>
<dbReference type="InterPro" id="IPR002110">
    <property type="entry name" value="Ankyrin_rpt"/>
</dbReference>
<dbReference type="Pfam" id="PF12796">
    <property type="entry name" value="Ank_2"/>
    <property type="match status" value="1"/>
</dbReference>
<keyword evidence="6" id="KW-1185">Reference proteome</keyword>
<feature type="repeat" description="ANK" evidence="3">
    <location>
        <begin position="131"/>
        <end position="164"/>
    </location>
</feature>
<protein>
    <submittedName>
        <fullName evidence="5">Uncharacterized protein</fullName>
    </submittedName>
</protein>
<dbReference type="Gene3D" id="1.25.40.20">
    <property type="entry name" value="Ankyrin repeat-containing domain"/>
    <property type="match status" value="1"/>
</dbReference>
<feature type="repeat" description="ANK" evidence="3">
    <location>
        <begin position="166"/>
        <end position="198"/>
    </location>
</feature>
<feature type="compositionally biased region" description="Pro residues" evidence="4">
    <location>
        <begin position="31"/>
        <end position="62"/>
    </location>
</feature>
<dbReference type="SMART" id="SM00248">
    <property type="entry name" value="ANK"/>
    <property type="match status" value="2"/>
</dbReference>
<dbReference type="GeneID" id="90036942"/>
<dbReference type="Proteomes" id="UP001498771">
    <property type="component" value="Unassembled WGS sequence"/>
</dbReference>
<dbReference type="PRINTS" id="PR01415">
    <property type="entry name" value="ANKYRIN"/>
</dbReference>
<feature type="region of interest" description="Disordered" evidence="4">
    <location>
        <begin position="1"/>
        <end position="83"/>
    </location>
</feature>
<proteinExistence type="predicted"/>
<evidence type="ECO:0000256" key="4">
    <source>
        <dbReference type="SAM" id="MobiDB-lite"/>
    </source>
</evidence>
<dbReference type="PRINTS" id="PR01217">
    <property type="entry name" value="PRICHEXTENSN"/>
</dbReference>
<sequence length="207" mass="21165">MFKLKKSSKKEKAAPAPAAPAPVPAKKTPAPAAPPPRAAPPPVAAVPPPAPPPTQAPAPTPAPVKTAPPTQPPPPTTADAADEDGAKPAEILIEAARRNNVDLLQEVLGIGADGSARPAATDLINKSVDALGNTALHVAALNGSYECLDAMLDVEGVEVDPRNRMEGNTPLHCAVIYSEEEPEHAIAIVDMLIDAGCDPRSVISIIA</sequence>
<evidence type="ECO:0000256" key="3">
    <source>
        <dbReference type="PROSITE-ProRule" id="PRU00023"/>
    </source>
</evidence>
<accession>A0ABR1FBZ6</accession>